<feature type="domain" description="Aminoacyl-transfer RNA synthetases class-II family profile" evidence="2">
    <location>
        <begin position="17"/>
        <end position="369"/>
    </location>
</feature>
<feature type="non-terminal residue" evidence="3">
    <location>
        <position position="1"/>
    </location>
</feature>
<feature type="binding site" evidence="1">
    <location>
        <position position="142"/>
    </location>
    <ligand>
        <name>L-histidine</name>
        <dbReference type="ChEBI" id="CHEBI:57595"/>
    </ligand>
</feature>
<dbReference type="GO" id="GO:0004821">
    <property type="term" value="F:histidine-tRNA ligase activity"/>
    <property type="evidence" value="ECO:0007669"/>
    <property type="project" value="TreeGrafter"/>
</dbReference>
<dbReference type="PROSITE" id="PS50862">
    <property type="entry name" value="AA_TRNA_LIGASE_II"/>
    <property type="match status" value="1"/>
</dbReference>
<accession>A0A955KZK0</accession>
<gene>
    <name evidence="3" type="ORF">KC675_02105</name>
</gene>
<dbReference type="Proteomes" id="UP000745577">
    <property type="component" value="Unassembled WGS sequence"/>
</dbReference>
<feature type="binding site" evidence="1">
    <location>
        <position position="138"/>
    </location>
    <ligand>
        <name>L-histidine</name>
        <dbReference type="ChEBI" id="CHEBI:57595"/>
    </ligand>
</feature>
<dbReference type="EMBL" id="JAGQLL010000019">
    <property type="protein sequence ID" value="MCA9379952.1"/>
    <property type="molecule type" value="Genomic_DNA"/>
</dbReference>
<evidence type="ECO:0000259" key="2">
    <source>
        <dbReference type="PROSITE" id="PS50862"/>
    </source>
</evidence>
<dbReference type="GO" id="GO:0006427">
    <property type="term" value="P:histidyl-tRNA aminoacylation"/>
    <property type="evidence" value="ECO:0007669"/>
    <property type="project" value="TreeGrafter"/>
</dbReference>
<evidence type="ECO:0000256" key="1">
    <source>
        <dbReference type="PIRSR" id="PIRSR001549-1"/>
    </source>
</evidence>
<dbReference type="Pfam" id="PF13393">
    <property type="entry name" value="tRNA-synt_His"/>
    <property type="match status" value="1"/>
</dbReference>
<dbReference type="PIRSF" id="PIRSF001549">
    <property type="entry name" value="His-tRNA_synth"/>
    <property type="match status" value="1"/>
</dbReference>
<feature type="binding site" evidence="1">
    <location>
        <begin position="295"/>
        <end position="296"/>
    </location>
    <ligand>
        <name>L-histidine</name>
        <dbReference type="ChEBI" id="CHEBI:57595"/>
    </ligand>
</feature>
<keyword evidence="3" id="KW-0808">Transferase</keyword>
<dbReference type="InterPro" id="IPR045864">
    <property type="entry name" value="aa-tRNA-synth_II/BPL/LPL"/>
</dbReference>
<dbReference type="GO" id="GO:0005737">
    <property type="term" value="C:cytoplasm"/>
    <property type="evidence" value="ECO:0007669"/>
    <property type="project" value="InterPro"/>
</dbReference>
<reference evidence="3" key="2">
    <citation type="journal article" date="2021" name="Microbiome">
        <title>Successional dynamics and alternative stable states in a saline activated sludge microbial community over 9 years.</title>
        <authorList>
            <person name="Wang Y."/>
            <person name="Ye J."/>
            <person name="Ju F."/>
            <person name="Liu L."/>
            <person name="Boyd J.A."/>
            <person name="Deng Y."/>
            <person name="Parks D.H."/>
            <person name="Jiang X."/>
            <person name="Yin X."/>
            <person name="Woodcroft B.J."/>
            <person name="Tyson G.W."/>
            <person name="Hugenholtz P."/>
            <person name="Polz M.F."/>
            <person name="Zhang T."/>
        </authorList>
    </citation>
    <scope>NUCLEOTIDE SEQUENCE</scope>
    <source>
        <strain evidence="3">HKST-UBA15</strain>
    </source>
</reference>
<keyword evidence="3" id="KW-0328">Glycosyltransferase</keyword>
<feature type="binding site" evidence="1">
    <location>
        <begin position="85"/>
        <end position="87"/>
    </location>
    <ligand>
        <name>L-histidine</name>
        <dbReference type="ChEBI" id="CHEBI:57595"/>
    </ligand>
</feature>
<dbReference type="InterPro" id="IPR004516">
    <property type="entry name" value="HisRS/HisZ"/>
</dbReference>
<dbReference type="GO" id="GO:0016757">
    <property type="term" value="F:glycosyltransferase activity"/>
    <property type="evidence" value="ECO:0007669"/>
    <property type="project" value="UniProtKB-KW"/>
</dbReference>
<dbReference type="PANTHER" id="PTHR43707">
    <property type="entry name" value="HISTIDYL-TRNA SYNTHETASE"/>
    <property type="match status" value="1"/>
</dbReference>
<dbReference type="InterPro" id="IPR041715">
    <property type="entry name" value="HisRS-like_core"/>
</dbReference>
<feature type="binding site" evidence="1">
    <location>
        <position position="121"/>
    </location>
    <ligand>
        <name>L-histidine</name>
        <dbReference type="ChEBI" id="CHEBI:57595"/>
    </ligand>
</feature>
<dbReference type="AlphaFoldDB" id="A0A955KZK0"/>
<dbReference type="InterPro" id="IPR006195">
    <property type="entry name" value="aa-tRNA-synth_II"/>
</dbReference>
<dbReference type="PANTHER" id="PTHR43707:SF1">
    <property type="entry name" value="HISTIDINE--TRNA LIGASE, MITOCHONDRIAL-RELATED"/>
    <property type="match status" value="1"/>
</dbReference>
<dbReference type="SUPFAM" id="SSF55681">
    <property type="entry name" value="Class II aaRS and biotin synthetases"/>
    <property type="match status" value="1"/>
</dbReference>
<feature type="binding site" evidence="1">
    <location>
        <position position="291"/>
    </location>
    <ligand>
        <name>L-histidine</name>
        <dbReference type="ChEBI" id="CHEBI:57595"/>
    </ligand>
</feature>
<protein>
    <submittedName>
        <fullName evidence="3">ATP phosphoribosyltransferase regulatory subunit</fullName>
    </submittedName>
</protein>
<dbReference type="Gene3D" id="3.30.930.10">
    <property type="entry name" value="Bira Bifunctional Protein, Domain 2"/>
    <property type="match status" value="1"/>
</dbReference>
<sequence>VYFGAEDNLREYVVLKLSKFFKQYSYNKISIPSLEQQTIFSSEMVGSHPWPSWHPKSLFPVIVKDYNISYEGNPFVSYNCFLVPEVTATVCRWVASKMNEKDFALNKGQQLRTFYVTNCFRNELIDKISDTKLRQFTQIGIENMGDNSYKSDIEVLYMAFESLRQLDLSEEEIRIRISDVRIFNYFCKFYKLDLNQQYVIKDLVDKISNKKSNNSKELKDLIAALNSKAIDYNLNNPKFPVSIFYTKYQNNNVLLQKLKNYPKEISENLQQIIDTASYLGFEITLDFSVIRSQEYYSGLTFQIDLLIDSVIISEVGGGGRYDYFLKRIMELENISHNGTPSVGFALSLERIIKALKTKNLKANTSILYPLSQNIDVILVSQDIKKLIGISKKLTMNGLIVLLHYINTDKNKINELSKMYNSQTIII</sequence>
<evidence type="ECO:0000313" key="4">
    <source>
        <dbReference type="Proteomes" id="UP000745577"/>
    </source>
</evidence>
<name>A0A955KZK0_9BACT</name>
<evidence type="ECO:0000313" key="3">
    <source>
        <dbReference type="EMBL" id="MCA9379952.1"/>
    </source>
</evidence>
<comment type="caution">
    <text evidence="3">The sequence shown here is derived from an EMBL/GenBank/DDBJ whole genome shotgun (WGS) entry which is preliminary data.</text>
</comment>
<reference evidence="3" key="1">
    <citation type="submission" date="2020-04" db="EMBL/GenBank/DDBJ databases">
        <authorList>
            <person name="Zhang T."/>
        </authorList>
    </citation>
    <scope>NUCLEOTIDE SEQUENCE</scope>
    <source>
        <strain evidence="3">HKST-UBA15</strain>
    </source>
</reference>
<proteinExistence type="predicted"/>
<organism evidence="3 4">
    <name type="scientific">Candidatus Dojkabacteria bacterium</name>
    <dbReference type="NCBI Taxonomy" id="2099670"/>
    <lineage>
        <taxon>Bacteria</taxon>
        <taxon>Candidatus Dojkabacteria</taxon>
    </lineage>
</organism>